<protein>
    <submittedName>
        <fullName evidence="2">Uncharacterized protein</fullName>
    </submittedName>
</protein>
<gene>
    <name evidence="2" type="ORF">AVDCRST_MAG85-80</name>
</gene>
<feature type="chain" id="PRO_5027113113" evidence="1">
    <location>
        <begin position="36"/>
        <end position="270"/>
    </location>
</feature>
<name>A0A6J4RM46_9ACTN</name>
<evidence type="ECO:0000256" key="1">
    <source>
        <dbReference type="SAM" id="SignalP"/>
    </source>
</evidence>
<dbReference type="EMBL" id="CADCVT010000010">
    <property type="protein sequence ID" value="CAA9472896.1"/>
    <property type="molecule type" value="Genomic_DNA"/>
</dbReference>
<organism evidence="2">
    <name type="scientific">uncultured Solirubrobacteraceae bacterium</name>
    <dbReference type="NCBI Taxonomy" id="1162706"/>
    <lineage>
        <taxon>Bacteria</taxon>
        <taxon>Bacillati</taxon>
        <taxon>Actinomycetota</taxon>
        <taxon>Thermoleophilia</taxon>
        <taxon>Solirubrobacterales</taxon>
        <taxon>Solirubrobacteraceae</taxon>
        <taxon>environmental samples</taxon>
    </lineage>
</organism>
<reference evidence="2" key="1">
    <citation type="submission" date="2020-02" db="EMBL/GenBank/DDBJ databases">
        <authorList>
            <person name="Meier V. D."/>
        </authorList>
    </citation>
    <scope>NUCLEOTIDE SEQUENCE</scope>
    <source>
        <strain evidence="2">AVDCRST_MAG85</strain>
    </source>
</reference>
<accession>A0A6J4RM46</accession>
<keyword evidence="1" id="KW-0732">Signal</keyword>
<sequence>MWEVRRALPFAGGTALAVAAGITLSAFAGAGPACAQDVPPRLACPAGQAAPPQATVVNRPTAPSCSVANLLRSASVRPAGRGLTVSVRRRRASRVTVSVFQTASTRAVLGERLVFRTTARQSAVRWAGRRQARRATPSDGVFFVRVSARAGSAVDTRRFALRRTRGRFTVLRTFARRDGCADLRSFKVERPAFGGRGSRAVGVSFRIARDARVTVELRRGGRTVRRLTRSARRAGVLHRLRIAPERLPRGRYEVRLRFGTTTASLFVERI</sequence>
<dbReference type="AlphaFoldDB" id="A0A6J4RM46"/>
<proteinExistence type="predicted"/>
<feature type="signal peptide" evidence="1">
    <location>
        <begin position="1"/>
        <end position="35"/>
    </location>
</feature>
<evidence type="ECO:0000313" key="2">
    <source>
        <dbReference type="EMBL" id="CAA9472896.1"/>
    </source>
</evidence>